<name>X1W1Y4_9ZZZZ</name>
<sequence>MSLPDSQRFDYTTEKLDLHSSLVVHYKINLHDSSQIFYYNWEKMCEESHDPSTYNGTFFPIQVIEATGTVWNAQRKIRVEVARKATPVNIAAALSCDSDIEIIGDFVCCGHEHLFTTPWGTDAGINHYECFDDPDDPNDPVWHVHRYDEQQHA</sequence>
<reference evidence="1" key="1">
    <citation type="journal article" date="2014" name="Front. Microbiol.">
        <title>High frequency of phylogenetically diverse reductive dehalogenase-homologous genes in deep subseafloor sedimentary metagenomes.</title>
        <authorList>
            <person name="Kawai M."/>
            <person name="Futagami T."/>
            <person name="Toyoda A."/>
            <person name="Takaki Y."/>
            <person name="Nishi S."/>
            <person name="Hori S."/>
            <person name="Arai W."/>
            <person name="Tsubouchi T."/>
            <person name="Morono Y."/>
            <person name="Uchiyama I."/>
            <person name="Ito T."/>
            <person name="Fujiyama A."/>
            <person name="Inagaki F."/>
            <person name="Takami H."/>
        </authorList>
    </citation>
    <scope>NUCLEOTIDE SEQUENCE</scope>
    <source>
        <strain evidence="1">Expedition CK06-06</strain>
    </source>
</reference>
<comment type="caution">
    <text evidence="1">The sequence shown here is derived from an EMBL/GenBank/DDBJ whole genome shotgun (WGS) entry which is preliminary data.</text>
</comment>
<dbReference type="AlphaFoldDB" id="X1W1Y4"/>
<proteinExistence type="predicted"/>
<feature type="non-terminal residue" evidence="1">
    <location>
        <position position="153"/>
    </location>
</feature>
<accession>X1W1Y4</accession>
<dbReference type="EMBL" id="BARW01035775">
    <property type="protein sequence ID" value="GAJ22760.1"/>
    <property type="molecule type" value="Genomic_DNA"/>
</dbReference>
<organism evidence="1">
    <name type="scientific">marine sediment metagenome</name>
    <dbReference type="NCBI Taxonomy" id="412755"/>
    <lineage>
        <taxon>unclassified sequences</taxon>
        <taxon>metagenomes</taxon>
        <taxon>ecological metagenomes</taxon>
    </lineage>
</organism>
<gene>
    <name evidence="1" type="ORF">S12H4_55717</name>
</gene>
<protein>
    <submittedName>
        <fullName evidence="1">Uncharacterized protein</fullName>
    </submittedName>
</protein>
<evidence type="ECO:0000313" key="1">
    <source>
        <dbReference type="EMBL" id="GAJ22760.1"/>
    </source>
</evidence>